<reference evidence="13" key="2">
    <citation type="journal article" date="2018" name="Environ. Sci. Technol.">
        <title>The Toxicogenome of Hyalella azteca: A Model for Sediment Ecotoxicology and Evolutionary Toxicology.</title>
        <authorList>
            <person name="Poynton H.C."/>
            <person name="Hasenbein S."/>
            <person name="Benoit J.B."/>
            <person name="Sepulveda M.S."/>
            <person name="Poelchau M.F."/>
            <person name="Hughes D.S.T."/>
            <person name="Murali S.C."/>
            <person name="Chen S."/>
            <person name="Glastad K.M."/>
            <person name="Goodisman M.A.D."/>
            <person name="Werren J.H."/>
            <person name="Vineis J.H."/>
            <person name="Bowen J.L."/>
            <person name="Friedrich M."/>
            <person name="Jones J."/>
            <person name="Robertson H.M."/>
            <person name="Feyereisen R."/>
            <person name="Mechler-Hickson A."/>
            <person name="Mathers N."/>
            <person name="Lee C.E."/>
            <person name="Colbourne J.K."/>
            <person name="Biales A."/>
            <person name="Johnston J.S."/>
            <person name="Wellborn G.A."/>
            <person name="Rosendale A.J."/>
            <person name="Cridge A.G."/>
            <person name="Munoz-Torres M.C."/>
            <person name="Bain P.A."/>
            <person name="Manny A.R."/>
            <person name="Major K.M."/>
            <person name="Lambert F.N."/>
            <person name="Vulpe C.D."/>
            <person name="Tuck P."/>
            <person name="Blalock B.J."/>
            <person name="Lin Y.Y."/>
            <person name="Smith M.E."/>
            <person name="Ochoa-Acuna H."/>
            <person name="Chen M.M."/>
            <person name="Childers C.P."/>
            <person name="Qu J."/>
            <person name="Dugan S."/>
            <person name="Lee S.L."/>
            <person name="Chao H."/>
            <person name="Dinh H."/>
            <person name="Han Y."/>
            <person name="Doddapaneni H."/>
            <person name="Worley K.C."/>
            <person name="Muzny D.M."/>
            <person name="Gibbs R.A."/>
            <person name="Richards S."/>
        </authorList>
    </citation>
    <scope>NUCLEOTIDE SEQUENCE</scope>
    <source>
        <strain evidence="13">HAZT.00-mixed</strain>
        <tissue evidence="13">Whole organism</tissue>
    </source>
</reference>
<evidence type="ECO:0000256" key="12">
    <source>
        <dbReference type="SAM" id="Phobius"/>
    </source>
</evidence>
<evidence type="ECO:0000256" key="4">
    <source>
        <dbReference type="ARBA" id="ARBA00022692"/>
    </source>
</evidence>
<keyword evidence="6" id="KW-0547">Nucleotide-binding</keyword>
<feature type="transmembrane region" description="Helical" evidence="12">
    <location>
        <begin position="468"/>
        <end position="488"/>
    </location>
</feature>
<evidence type="ECO:0000256" key="8">
    <source>
        <dbReference type="ARBA" id="ARBA00022842"/>
    </source>
</evidence>
<feature type="transmembrane region" description="Helical" evidence="12">
    <location>
        <begin position="321"/>
        <end position="342"/>
    </location>
</feature>
<dbReference type="PANTHER" id="PTHR45630:SF8">
    <property type="entry name" value="CATION-TRANSPORTING ATPASE"/>
    <property type="match status" value="1"/>
</dbReference>
<dbReference type="InterPro" id="IPR006544">
    <property type="entry name" value="P-type_TPase_V"/>
</dbReference>
<dbReference type="GO" id="GO:0016887">
    <property type="term" value="F:ATP hydrolysis activity"/>
    <property type="evidence" value="ECO:0007669"/>
    <property type="project" value="InterPro"/>
</dbReference>
<evidence type="ECO:0000256" key="1">
    <source>
        <dbReference type="ARBA" id="ARBA00004141"/>
    </source>
</evidence>
<keyword evidence="9" id="KW-1278">Translocase</keyword>
<protein>
    <recommendedName>
        <fullName evidence="14">Cation-transporting P-type ATPase C-terminal domain-containing protein</fullName>
    </recommendedName>
</protein>
<dbReference type="Gene3D" id="3.40.1110.10">
    <property type="entry name" value="Calcium-transporting ATPase, cytoplasmic domain N"/>
    <property type="match status" value="1"/>
</dbReference>
<evidence type="ECO:0000256" key="11">
    <source>
        <dbReference type="ARBA" id="ARBA00023136"/>
    </source>
</evidence>
<evidence type="ECO:0000256" key="10">
    <source>
        <dbReference type="ARBA" id="ARBA00022989"/>
    </source>
</evidence>
<comment type="caution">
    <text evidence="13">The sequence shown here is derived from an EMBL/GenBank/DDBJ whole genome shotgun (WGS) entry which is preliminary data.</text>
</comment>
<keyword evidence="8" id="KW-0460">Magnesium</keyword>
<dbReference type="AlphaFoldDB" id="A0A6A0H9T8"/>
<dbReference type="GO" id="GO:0046872">
    <property type="term" value="F:metal ion binding"/>
    <property type="evidence" value="ECO:0007669"/>
    <property type="project" value="UniProtKB-KW"/>
</dbReference>
<dbReference type="GO" id="GO:0015203">
    <property type="term" value="F:polyamine transmembrane transporter activity"/>
    <property type="evidence" value="ECO:0007669"/>
    <property type="project" value="TreeGrafter"/>
</dbReference>
<dbReference type="NCBIfam" id="TIGR01494">
    <property type="entry name" value="ATPase_P-type"/>
    <property type="match status" value="1"/>
</dbReference>
<gene>
    <name evidence="13" type="ORF">HAZT_HAZT011879</name>
</gene>
<feature type="transmembrane region" description="Helical" evidence="12">
    <location>
        <begin position="508"/>
        <end position="532"/>
    </location>
</feature>
<keyword evidence="7" id="KW-0067">ATP-binding</keyword>
<sequence>MSYFRQDETTPLEIGILRQFPFESSLQRMCVVTKRLGDKHWDVYCKGSPEKIASLSTPESVPSNFNVELRSYTDQGYRVLALAHRPVSMAYHKIQKIDREDLECNLQFLGLLVMENRLKPETQSIIDQLKQANIRTIMVTGDNLLTALSVARECGLIAREDSVVQLRQTDDDNLCYEPTTPVEVSRKFEDKQNGTVTVDVGPLDAGRHVVAVDGKSWAAIQEDDHEDLLRQVLVRGAVFARMKPDQKQQLITHLQDLGYYVGMCGDGANDCGALKAAHAGISLSEAEASVASPFTSKDPNISCVPTIVKEGRTALVTSFGVFKYMAAYSLTQFVSIMILYSIDSNLSDFQFLYIDLFLITVFAIFFGRTHSFKGNLHPTSPPSSLMSITPIMSLLLHLALVIAVQTFCFFYVQEQSWFVPFNSTALEENITGQENYAVFCVSQFQYIILAVVFSRGPPYRQPLYTNRYLTGALVIMTISSLYITLWPHDVLVNWLELVMPPADDSSAMFFRYQIVIIAAINSLLAMFIEYFIVDYLMYQKVRPKMHNIEKSKKKFLAIEANLKCDKTWPPLEVPLRKVAPEEGNRIVPQPMVQYQSSL</sequence>
<dbReference type="InterPro" id="IPR023298">
    <property type="entry name" value="ATPase_P-typ_TM_dom_sf"/>
</dbReference>
<dbReference type="Proteomes" id="UP000711488">
    <property type="component" value="Unassembled WGS sequence"/>
</dbReference>
<dbReference type="GO" id="GO:0005524">
    <property type="term" value="F:ATP binding"/>
    <property type="evidence" value="ECO:0007669"/>
    <property type="project" value="UniProtKB-KW"/>
</dbReference>
<dbReference type="InterPro" id="IPR023214">
    <property type="entry name" value="HAD_sf"/>
</dbReference>
<dbReference type="InterPro" id="IPR001757">
    <property type="entry name" value="P_typ_ATPase"/>
</dbReference>
<organism evidence="13">
    <name type="scientific">Hyalella azteca</name>
    <name type="common">Amphipod</name>
    <dbReference type="NCBI Taxonomy" id="294128"/>
    <lineage>
        <taxon>Eukaryota</taxon>
        <taxon>Metazoa</taxon>
        <taxon>Ecdysozoa</taxon>
        <taxon>Arthropoda</taxon>
        <taxon>Crustacea</taxon>
        <taxon>Multicrustacea</taxon>
        <taxon>Malacostraca</taxon>
        <taxon>Eumalacostraca</taxon>
        <taxon>Peracarida</taxon>
        <taxon>Amphipoda</taxon>
        <taxon>Senticaudata</taxon>
        <taxon>Talitrida</taxon>
        <taxon>Talitroidea</taxon>
        <taxon>Hyalellidae</taxon>
        <taxon>Hyalella</taxon>
    </lineage>
</organism>
<dbReference type="GO" id="GO:0006874">
    <property type="term" value="P:intracellular calcium ion homeostasis"/>
    <property type="evidence" value="ECO:0007669"/>
    <property type="project" value="TreeGrafter"/>
</dbReference>
<dbReference type="GO" id="GO:0019829">
    <property type="term" value="F:ATPase-coupled monoatomic cation transmembrane transporter activity"/>
    <property type="evidence" value="ECO:0007669"/>
    <property type="project" value="TreeGrafter"/>
</dbReference>
<dbReference type="PANTHER" id="PTHR45630">
    <property type="entry name" value="CATION-TRANSPORTING ATPASE-RELATED"/>
    <property type="match status" value="1"/>
</dbReference>
<feature type="transmembrane region" description="Helical" evidence="12">
    <location>
        <begin position="348"/>
        <end position="367"/>
    </location>
</feature>
<feature type="transmembrane region" description="Helical" evidence="12">
    <location>
        <begin position="388"/>
        <end position="412"/>
    </location>
</feature>
<dbReference type="Gene3D" id="1.20.1110.10">
    <property type="entry name" value="Calcium-transporting ATPase, transmembrane domain"/>
    <property type="match status" value="1"/>
</dbReference>
<reference evidence="13" key="3">
    <citation type="submission" date="2019-06" db="EMBL/GenBank/DDBJ databases">
        <authorList>
            <person name="Poynton C."/>
            <person name="Hasenbein S."/>
            <person name="Benoit J.B."/>
            <person name="Sepulveda M.S."/>
            <person name="Poelchau M.F."/>
            <person name="Murali S.C."/>
            <person name="Chen S."/>
            <person name="Glastad K.M."/>
            <person name="Werren J.H."/>
            <person name="Vineis J.H."/>
            <person name="Bowen J.L."/>
            <person name="Friedrich M."/>
            <person name="Jones J."/>
            <person name="Robertson H.M."/>
            <person name="Feyereisen R."/>
            <person name="Mechler-Hickson A."/>
            <person name="Mathers N."/>
            <person name="Lee C.E."/>
            <person name="Colbourne J.K."/>
            <person name="Biales A."/>
            <person name="Johnston J.S."/>
            <person name="Wellborn G.A."/>
            <person name="Rosendale A.J."/>
            <person name="Cridge A.G."/>
            <person name="Munoz-Torres M.C."/>
            <person name="Bain P.A."/>
            <person name="Manny A.R."/>
            <person name="Major K.M."/>
            <person name="Lambert F.N."/>
            <person name="Vulpe C.D."/>
            <person name="Tuck P."/>
            <person name="Blalock B.J."/>
            <person name="Lin Y.-Y."/>
            <person name="Smith M.E."/>
            <person name="Ochoa-Acuna H."/>
            <person name="Chen M.-J.M."/>
            <person name="Childers C.P."/>
            <person name="Qu J."/>
            <person name="Dugan S."/>
            <person name="Lee S.L."/>
            <person name="Chao H."/>
            <person name="Dinh H."/>
            <person name="Han Y."/>
            <person name="Doddapaneni H."/>
            <person name="Worley K.C."/>
            <person name="Muzny D.M."/>
            <person name="Gibbs R.A."/>
            <person name="Richards S."/>
        </authorList>
    </citation>
    <scope>NUCLEOTIDE SEQUENCE</scope>
    <source>
        <strain evidence="13">HAZT.00-mixed</strain>
        <tissue evidence="13">Whole organism</tissue>
    </source>
</reference>
<evidence type="ECO:0000256" key="9">
    <source>
        <dbReference type="ARBA" id="ARBA00022967"/>
    </source>
</evidence>
<evidence type="ECO:0000256" key="3">
    <source>
        <dbReference type="ARBA" id="ARBA00022553"/>
    </source>
</evidence>
<keyword evidence="4 12" id="KW-0812">Transmembrane</keyword>
<dbReference type="InterPro" id="IPR023299">
    <property type="entry name" value="ATPase_P-typ_cyto_dom_N"/>
</dbReference>
<evidence type="ECO:0000256" key="6">
    <source>
        <dbReference type="ARBA" id="ARBA00022741"/>
    </source>
</evidence>
<dbReference type="Pfam" id="PF13246">
    <property type="entry name" value="Cation_ATPase"/>
    <property type="match status" value="1"/>
</dbReference>
<dbReference type="FunFam" id="3.40.50.1000:FF:000068">
    <property type="entry name" value="Cation-transporting ATPase"/>
    <property type="match status" value="1"/>
</dbReference>
<evidence type="ECO:0000313" key="13">
    <source>
        <dbReference type="EMBL" id="KAA0202259.1"/>
    </source>
</evidence>
<evidence type="ECO:0008006" key="14">
    <source>
        <dbReference type="Google" id="ProtNLM"/>
    </source>
</evidence>
<evidence type="ECO:0000256" key="7">
    <source>
        <dbReference type="ARBA" id="ARBA00022840"/>
    </source>
</evidence>
<proteinExistence type="inferred from homology"/>
<dbReference type="InterPro" id="IPR036412">
    <property type="entry name" value="HAD-like_sf"/>
</dbReference>
<dbReference type="GO" id="GO:0140358">
    <property type="term" value="F:P-type transmembrane transporter activity"/>
    <property type="evidence" value="ECO:0007669"/>
    <property type="project" value="InterPro"/>
</dbReference>
<keyword evidence="10 12" id="KW-1133">Transmembrane helix</keyword>
<name>A0A6A0H9T8_HYAAZ</name>
<dbReference type="SUPFAM" id="SSF56784">
    <property type="entry name" value="HAD-like"/>
    <property type="match status" value="1"/>
</dbReference>
<keyword evidence="5" id="KW-0479">Metal-binding</keyword>
<comment type="similarity">
    <text evidence="2">Belongs to the cation transport ATPase (P-type) (TC 3.A.3) family. Type V subfamily.</text>
</comment>
<evidence type="ECO:0000256" key="2">
    <source>
        <dbReference type="ARBA" id="ARBA00006000"/>
    </source>
</evidence>
<dbReference type="SUPFAM" id="SSF81665">
    <property type="entry name" value="Calcium ATPase, transmembrane domain M"/>
    <property type="match status" value="1"/>
</dbReference>
<evidence type="ECO:0000256" key="5">
    <source>
        <dbReference type="ARBA" id="ARBA00022723"/>
    </source>
</evidence>
<dbReference type="Gene3D" id="3.40.50.1000">
    <property type="entry name" value="HAD superfamily/HAD-like"/>
    <property type="match status" value="1"/>
</dbReference>
<dbReference type="SUPFAM" id="SSF81660">
    <property type="entry name" value="Metal cation-transporting ATPase, ATP-binding domain N"/>
    <property type="match status" value="1"/>
</dbReference>
<comment type="subcellular location">
    <subcellularLocation>
        <location evidence="1">Membrane</location>
        <topology evidence="1">Multi-pass membrane protein</topology>
    </subcellularLocation>
</comment>
<keyword evidence="3" id="KW-0597">Phosphoprotein</keyword>
<keyword evidence="11 12" id="KW-0472">Membrane</keyword>
<dbReference type="EMBL" id="JQDR03003971">
    <property type="protein sequence ID" value="KAA0202259.1"/>
    <property type="molecule type" value="Genomic_DNA"/>
</dbReference>
<accession>A0A6A0H9T8</accession>
<dbReference type="GO" id="GO:0016020">
    <property type="term" value="C:membrane"/>
    <property type="evidence" value="ECO:0007669"/>
    <property type="project" value="UniProtKB-SubCell"/>
</dbReference>
<reference evidence="13" key="1">
    <citation type="submission" date="2014-08" db="EMBL/GenBank/DDBJ databases">
        <authorList>
            <person name="Murali S."/>
            <person name="Richards S."/>
            <person name="Bandaranaike D."/>
            <person name="Bellair M."/>
            <person name="Blankenburg K."/>
            <person name="Chao H."/>
            <person name="Dinh H."/>
            <person name="Doddapaneni H."/>
            <person name="Dugan-Rocha S."/>
            <person name="Elkadiri S."/>
            <person name="Gnanaolivu R."/>
            <person name="Hughes D."/>
            <person name="Lee S."/>
            <person name="Li M."/>
            <person name="Ming W."/>
            <person name="Munidasa M."/>
            <person name="Muniz J."/>
            <person name="Nguyen L."/>
            <person name="Osuji N."/>
            <person name="Pu L.-L."/>
            <person name="Puazo M."/>
            <person name="Skinner E."/>
            <person name="Qu C."/>
            <person name="Quiroz J."/>
            <person name="Raj R."/>
            <person name="Weissenberger G."/>
            <person name="Xin Y."/>
            <person name="Zou X."/>
            <person name="Han Y."/>
            <person name="Worley K."/>
            <person name="Muzny D."/>
            <person name="Gibbs R."/>
        </authorList>
    </citation>
    <scope>NUCLEOTIDE SEQUENCE</scope>
    <source>
        <strain evidence="13">HAZT.00-mixed</strain>
        <tissue evidence="13">Whole organism</tissue>
    </source>
</reference>